<feature type="compositionally biased region" description="Acidic residues" evidence="1">
    <location>
        <begin position="365"/>
        <end position="384"/>
    </location>
</feature>
<feature type="non-terminal residue" evidence="3">
    <location>
        <position position="1006"/>
    </location>
</feature>
<evidence type="ECO:0000313" key="2">
    <source>
        <dbReference type="Proteomes" id="UP000515125"/>
    </source>
</evidence>
<dbReference type="RefSeq" id="XP_026190380.1">
    <property type="nucleotide sequence ID" value="XM_026334595.1"/>
</dbReference>
<feature type="compositionally biased region" description="Acidic residues" evidence="1">
    <location>
        <begin position="935"/>
        <end position="950"/>
    </location>
</feature>
<feature type="compositionally biased region" description="Low complexity" evidence="1">
    <location>
        <begin position="395"/>
        <end position="421"/>
    </location>
</feature>
<feature type="compositionally biased region" description="Polar residues" evidence="1">
    <location>
        <begin position="840"/>
        <end position="867"/>
    </location>
</feature>
<feature type="compositionally biased region" description="Acidic residues" evidence="1">
    <location>
        <begin position="157"/>
        <end position="171"/>
    </location>
</feature>
<feature type="compositionally biased region" description="Basic and acidic residues" evidence="1">
    <location>
        <begin position="754"/>
        <end position="763"/>
    </location>
</feature>
<proteinExistence type="predicted"/>
<feature type="compositionally biased region" description="Polar residues" evidence="1">
    <location>
        <begin position="789"/>
        <end position="798"/>
    </location>
</feature>
<accession>A0A6P6RTD7</accession>
<evidence type="ECO:0000313" key="3">
    <source>
        <dbReference type="RefSeq" id="XP_026190380.1"/>
    </source>
</evidence>
<feature type="compositionally biased region" description="Low complexity" evidence="1">
    <location>
        <begin position="607"/>
        <end position="625"/>
    </location>
</feature>
<feature type="compositionally biased region" description="Polar residues" evidence="1">
    <location>
        <begin position="744"/>
        <end position="753"/>
    </location>
</feature>
<sequence length="1006" mass="109475">MTHIVAPKLIDPREITTEASVFQTRSEQELKIYRSGPPDPKVKGPDDNDAPEAEEKSDAPAAAARPERRRRRDASSPGADDTDSAARRDQQGQPHRRARDRAAGDADEPDDGEEPSESELREATGRSRRSREEGQRSRRRDRDEGQRSRREDRDGSTEDASDDDDEPEDAQPAEGRRSRTSTAGGSPRRPKEREEDEDNEDESENAESEEAERNAERRKRPGSSAMGRENDHDLAHVEDEESLDEASSSREQDIGRRRRGRSPRTPTDEQTEASTVERERGAEPHRSGRQQSRNARSPAAEERRRSHDGEEDNESDGEEEEHDAEGEDGTDETREDTPPAVRTTRNRQRVRQTPSSSSSQAQLAEETDYEEDVEPEDDEDDDAAESSTRQQPRVATTSRMPSRSASSTRTTTTATRSPVATYRTGRTRHAAPLGTSGGLFHRSEQGSGRTNNDNDVAANEARNDAEDSPDPQESVPRTLPLFTRSSAAAVVGSGSPPSSVQRKRIRGGSWLNSPPADPEAQGNHEPSTAPSSIQPLPDRSNARPHAQPILRQGRLPSGGLQEPSMERSGALAGQDGTLNDTESAISRRALLNSDYILPRRLGAASYTTASTPSTTLSSSSVPSSRRTFEASSKAHQELSGSMQSVQNLEARPRAFNHTAVAPTTALDPRAAQTKSVSSLTAASRLPDAQITEQNGAVPEDERSHLAETNTATMIAGSVGQAGGAGNNAMDSNPPHATTKPGDASPSTLSGRLNESTEIRREQTRGSSVQVDQWSSAARTEAVQSRDYTHPNTARSLPTTEPGIETRAATPRPTNARHREGELTNERRTVQTHDSRYSVDTDVQSLDMTGTQTNPPTGAPSNNTTSLPPSDHPHTSTTSRVLSQDSTERRAAAEPPFTTTAQPLRPRQPDQGSPSSRPSSTHTTLTTQRPRRTSAGDDEDAEADEEDEDGSEGTRTSSSRSRRSTRSGEGSSSTRPSRRDTTLTTQRPRRTSAGDDEDAEADEEDED</sequence>
<feature type="compositionally biased region" description="Polar residues" evidence="1">
    <location>
        <begin position="445"/>
        <end position="454"/>
    </location>
</feature>
<feature type="compositionally biased region" description="Polar residues" evidence="1">
    <location>
        <begin position="874"/>
        <end position="884"/>
    </location>
</feature>
<dbReference type="GeneID" id="34623761"/>
<feature type="compositionally biased region" description="Low complexity" evidence="1">
    <location>
        <begin position="908"/>
        <end position="927"/>
    </location>
</feature>
<feature type="compositionally biased region" description="Polar residues" evidence="1">
    <location>
        <begin position="764"/>
        <end position="777"/>
    </location>
</feature>
<feature type="compositionally biased region" description="Basic and acidic residues" evidence="1">
    <location>
        <begin position="299"/>
        <end position="308"/>
    </location>
</feature>
<reference evidence="3" key="1">
    <citation type="submission" date="2025-08" db="UniProtKB">
        <authorList>
            <consortium name="RefSeq"/>
        </authorList>
    </citation>
    <scope>IDENTIFICATION</scope>
</reference>
<dbReference type="OrthoDB" id="349265at2759"/>
<dbReference type="AlphaFoldDB" id="A0A6P6RTD7"/>
<keyword evidence="2" id="KW-1185">Reference proteome</keyword>
<feature type="compositionally biased region" description="Basic and acidic residues" evidence="1">
    <location>
        <begin position="275"/>
        <end position="286"/>
    </location>
</feature>
<feature type="compositionally biased region" description="Polar residues" evidence="1">
    <location>
        <begin position="672"/>
        <end position="681"/>
    </location>
</feature>
<feature type="compositionally biased region" description="Basic and acidic residues" evidence="1">
    <location>
        <begin position="816"/>
        <end position="838"/>
    </location>
</feature>
<feature type="compositionally biased region" description="Acidic residues" evidence="1">
    <location>
        <begin position="105"/>
        <end position="117"/>
    </location>
</feature>
<feature type="region of interest" description="Disordered" evidence="1">
    <location>
        <begin position="661"/>
        <end position="704"/>
    </location>
</feature>
<feature type="region of interest" description="Disordered" evidence="1">
    <location>
        <begin position="607"/>
        <end position="642"/>
    </location>
</feature>
<gene>
    <name evidence="3" type="primary">LOC34623761</name>
</gene>
<feature type="compositionally biased region" description="Basic and acidic residues" evidence="1">
    <location>
        <begin position="118"/>
        <end position="156"/>
    </location>
</feature>
<feature type="compositionally biased region" description="Basic and acidic residues" evidence="1">
    <location>
        <begin position="228"/>
        <end position="237"/>
    </location>
</feature>
<feature type="compositionally biased region" description="Acidic residues" evidence="1">
    <location>
        <begin position="993"/>
        <end position="1006"/>
    </location>
</feature>
<protein>
    <submittedName>
        <fullName evidence="3">Serine/arginine repetitive matrix protein 2</fullName>
    </submittedName>
</protein>
<feature type="compositionally biased region" description="Acidic residues" evidence="1">
    <location>
        <begin position="309"/>
        <end position="330"/>
    </location>
</feature>
<name>A0A6P6RTD7_9EIME</name>
<feature type="compositionally biased region" description="Basic and acidic residues" evidence="1">
    <location>
        <begin position="626"/>
        <end position="636"/>
    </location>
</feature>
<feature type="compositionally biased region" description="Acidic residues" evidence="1">
    <location>
        <begin position="194"/>
        <end position="210"/>
    </location>
</feature>
<organism evidence="2 3">
    <name type="scientific">Cyclospora cayetanensis</name>
    <dbReference type="NCBI Taxonomy" id="88456"/>
    <lineage>
        <taxon>Eukaryota</taxon>
        <taxon>Sar</taxon>
        <taxon>Alveolata</taxon>
        <taxon>Apicomplexa</taxon>
        <taxon>Conoidasida</taxon>
        <taxon>Coccidia</taxon>
        <taxon>Eucoccidiorida</taxon>
        <taxon>Eimeriorina</taxon>
        <taxon>Eimeriidae</taxon>
        <taxon>Cyclospora</taxon>
    </lineage>
</organism>
<feature type="compositionally biased region" description="Low complexity" evidence="1">
    <location>
        <begin position="485"/>
        <end position="500"/>
    </location>
</feature>
<evidence type="ECO:0000256" key="1">
    <source>
        <dbReference type="SAM" id="MobiDB-lite"/>
    </source>
</evidence>
<feature type="region of interest" description="Disordered" evidence="1">
    <location>
        <begin position="20"/>
        <end position="578"/>
    </location>
</feature>
<feature type="region of interest" description="Disordered" evidence="1">
    <location>
        <begin position="717"/>
        <end position="1006"/>
    </location>
</feature>
<feature type="compositionally biased region" description="Polar residues" evidence="1">
    <location>
        <begin position="524"/>
        <end position="534"/>
    </location>
</feature>
<dbReference type="Proteomes" id="UP000515125">
    <property type="component" value="Unplaced"/>
</dbReference>